<evidence type="ECO:0000313" key="1">
    <source>
        <dbReference type="EMBL" id="MYL63318.1"/>
    </source>
</evidence>
<reference evidence="1 2" key="1">
    <citation type="submission" date="2019-11" db="EMBL/GenBank/DDBJ databases">
        <title>Genome sequences of 17 halophilic strains isolated from different environments.</title>
        <authorList>
            <person name="Furrow R.E."/>
        </authorList>
    </citation>
    <scope>NUCLEOTIDE SEQUENCE [LARGE SCALE GENOMIC DNA]</scope>
    <source>
        <strain evidence="1 2">22506_14_FS</strain>
    </source>
</reference>
<gene>
    <name evidence="1" type="ORF">GLW07_08105</name>
</gene>
<comment type="caution">
    <text evidence="1">The sequence shown here is derived from an EMBL/GenBank/DDBJ whole genome shotgun (WGS) entry which is preliminary data.</text>
</comment>
<protein>
    <submittedName>
        <fullName evidence="1">Uncharacterized protein</fullName>
    </submittedName>
</protein>
<sequence length="125" mass="14508">MKVVDVTHEHLKKERSNSPEDSFVRSTVTYVQDGNEKRFHVLYPAIFGETTMAKGIWDYDLPLPEAVALNLFSFYPGRKRLYINSEEEFLRSLDKSNLSDLYASLAEIKRNKSTNTLNNEKMSRD</sequence>
<dbReference type="AlphaFoldDB" id="A0A845EXR8"/>
<proteinExistence type="predicted"/>
<name>A0A845EXR8_9BACL</name>
<dbReference type="RefSeq" id="WP_160918942.1">
    <property type="nucleotide sequence ID" value="NZ_WMEY01000002.1"/>
</dbReference>
<organism evidence="1 2">
    <name type="scientific">Guptibacillus hwajinpoensis</name>
    <dbReference type="NCBI Taxonomy" id="208199"/>
    <lineage>
        <taxon>Bacteria</taxon>
        <taxon>Bacillati</taxon>
        <taxon>Bacillota</taxon>
        <taxon>Bacilli</taxon>
        <taxon>Bacillales</taxon>
        <taxon>Guptibacillaceae</taxon>
        <taxon>Guptibacillus</taxon>
    </lineage>
</organism>
<accession>A0A845EXR8</accession>
<dbReference type="Proteomes" id="UP000447833">
    <property type="component" value="Unassembled WGS sequence"/>
</dbReference>
<dbReference type="EMBL" id="WMEY01000002">
    <property type="protein sequence ID" value="MYL63318.1"/>
    <property type="molecule type" value="Genomic_DNA"/>
</dbReference>
<evidence type="ECO:0000313" key="2">
    <source>
        <dbReference type="Proteomes" id="UP000447833"/>
    </source>
</evidence>